<keyword evidence="5 7" id="KW-0560">Oxidoreductase</keyword>
<dbReference type="Pfam" id="PF07992">
    <property type="entry name" value="Pyr_redox_2"/>
    <property type="match status" value="1"/>
</dbReference>
<accession>A0ABD5X891</accession>
<gene>
    <name evidence="7" type="ORF">ACFQJ7_15475</name>
</gene>
<comment type="cofactor">
    <cofactor evidence="1">
        <name>FAD</name>
        <dbReference type="ChEBI" id="CHEBI:57692"/>
    </cofactor>
</comment>
<evidence type="ECO:0000256" key="4">
    <source>
        <dbReference type="ARBA" id="ARBA00022827"/>
    </source>
</evidence>
<dbReference type="Gene3D" id="3.50.50.100">
    <property type="match status" value="1"/>
</dbReference>
<dbReference type="SUPFAM" id="SSF51905">
    <property type="entry name" value="FAD/NAD(P)-binding domain"/>
    <property type="match status" value="2"/>
</dbReference>
<evidence type="ECO:0000259" key="6">
    <source>
        <dbReference type="Pfam" id="PF07992"/>
    </source>
</evidence>
<evidence type="ECO:0000256" key="1">
    <source>
        <dbReference type="ARBA" id="ARBA00001974"/>
    </source>
</evidence>
<dbReference type="EC" id="1.6.5.-" evidence="7"/>
<dbReference type="InterPro" id="IPR036188">
    <property type="entry name" value="FAD/NAD-bd_sf"/>
</dbReference>
<keyword evidence="3" id="KW-0285">Flavoprotein</keyword>
<proteinExistence type="inferred from homology"/>
<dbReference type="AlphaFoldDB" id="A0ABD5X891"/>
<feature type="domain" description="FAD/NAD(P)-binding" evidence="6">
    <location>
        <begin position="1"/>
        <end position="244"/>
    </location>
</feature>
<evidence type="ECO:0000313" key="8">
    <source>
        <dbReference type="Proteomes" id="UP001596414"/>
    </source>
</evidence>
<evidence type="ECO:0000256" key="3">
    <source>
        <dbReference type="ARBA" id="ARBA00022630"/>
    </source>
</evidence>
<dbReference type="InterPro" id="IPR023753">
    <property type="entry name" value="FAD/NAD-binding_dom"/>
</dbReference>
<comment type="similarity">
    <text evidence="2">Belongs to the NADH dehydrogenase family.</text>
</comment>
<dbReference type="RefSeq" id="WP_267637960.1">
    <property type="nucleotide sequence ID" value="NZ_JAODIY010000011.1"/>
</dbReference>
<keyword evidence="4" id="KW-0274">FAD</keyword>
<dbReference type="Proteomes" id="UP001596414">
    <property type="component" value="Unassembled WGS sequence"/>
</dbReference>
<dbReference type="GO" id="GO:0016491">
    <property type="term" value="F:oxidoreductase activity"/>
    <property type="evidence" value="ECO:0007669"/>
    <property type="project" value="UniProtKB-KW"/>
</dbReference>
<evidence type="ECO:0000313" key="7">
    <source>
        <dbReference type="EMBL" id="MFC7127400.1"/>
    </source>
</evidence>
<dbReference type="EMBL" id="JBHSZQ010000050">
    <property type="protein sequence ID" value="MFC7127400.1"/>
    <property type="molecule type" value="Genomic_DNA"/>
</dbReference>
<dbReference type="PANTHER" id="PTHR42913">
    <property type="entry name" value="APOPTOSIS-INDUCING FACTOR 1"/>
    <property type="match status" value="1"/>
</dbReference>
<name>A0ABD5X891_9EURY</name>
<dbReference type="InterPro" id="IPR051169">
    <property type="entry name" value="NADH-Q_oxidoreductase"/>
</dbReference>
<protein>
    <submittedName>
        <fullName evidence="7">NAD(P)/FAD-dependent oxidoreductase</fullName>
        <ecNumber evidence="7">1.6.5.-</ecNumber>
    </submittedName>
</protein>
<comment type="caution">
    <text evidence="7">The sequence shown here is derived from an EMBL/GenBank/DDBJ whole genome shotgun (WGS) entry which is preliminary data.</text>
</comment>
<organism evidence="7 8">
    <name type="scientific">Halovenus rubra</name>
    <dbReference type="NCBI Taxonomy" id="869890"/>
    <lineage>
        <taxon>Archaea</taxon>
        <taxon>Methanobacteriati</taxon>
        <taxon>Methanobacteriota</taxon>
        <taxon>Stenosarchaea group</taxon>
        <taxon>Halobacteria</taxon>
        <taxon>Halobacteriales</taxon>
        <taxon>Haloarculaceae</taxon>
        <taxon>Halovenus</taxon>
    </lineage>
</organism>
<dbReference type="PANTHER" id="PTHR42913:SF3">
    <property type="entry name" value="64 KDA MITOCHONDRIAL NADH DEHYDROGENASE (EUROFUNG)"/>
    <property type="match status" value="1"/>
</dbReference>
<sequence length="377" mass="39636">MHVVVLGAGYAGVTLVRKLERTLPKTAAITLVDKRETHLVQHLLHRAVRTPEIADQLCVPLDDCCERATVRHATVDAVEYDAGQVTLSDGTLEFDAGAVCLGAQTAYYGLPGLAEHGTPLKRPEDAEDIRKRFLELCETGGRVVIGGAGLSGIQVAGELAELANDERADDTVAVELIEQQPTVAPGFPAPFQDAIAEKLTERGISIKTDTTVKSATDGTLDVADSSSIPYDQLVWTGGITGPGALSNVRPQVRSTLRLGQRTFGVGDAVRVIDDNGTMAPATAQTAVRQAAIAAENIEALVRRDGGGFDPRLSRYVYDSLGWVATVGDGTVAQVGSNVLTGTPAKTLKATIGIQHLAGIGAVEEAIDFAQDTFGTES</sequence>
<evidence type="ECO:0000256" key="5">
    <source>
        <dbReference type="ARBA" id="ARBA00023002"/>
    </source>
</evidence>
<reference evidence="7 8" key="1">
    <citation type="journal article" date="2014" name="Int. J. Syst. Evol. Microbiol.">
        <title>Complete genome sequence of Corynebacterium casei LMG S-19264T (=DSM 44701T), isolated from a smear-ripened cheese.</title>
        <authorList>
            <consortium name="US DOE Joint Genome Institute (JGI-PGF)"/>
            <person name="Walter F."/>
            <person name="Albersmeier A."/>
            <person name="Kalinowski J."/>
            <person name="Ruckert C."/>
        </authorList>
    </citation>
    <scope>NUCLEOTIDE SEQUENCE [LARGE SCALE GENOMIC DNA]</scope>
    <source>
        <strain evidence="7 8">CGMCC 4.7215</strain>
    </source>
</reference>
<evidence type="ECO:0000256" key="2">
    <source>
        <dbReference type="ARBA" id="ARBA00005272"/>
    </source>
</evidence>